<protein>
    <submittedName>
        <fullName evidence="1">Uncharacterized protein</fullName>
    </submittedName>
</protein>
<name>A0A9P7UGB1_9PEZI</name>
<comment type="caution">
    <text evidence="1">The sequence shown here is derived from an EMBL/GenBank/DDBJ whole genome shotgun (WGS) entry which is preliminary data.</text>
</comment>
<accession>A0A9P7UGB1</accession>
<keyword evidence="2" id="KW-1185">Reference proteome</keyword>
<gene>
    <name evidence="1" type="ORF">JMJ77_002147</name>
</gene>
<dbReference type="Proteomes" id="UP000699042">
    <property type="component" value="Unassembled WGS sequence"/>
</dbReference>
<evidence type="ECO:0000313" key="2">
    <source>
        <dbReference type="Proteomes" id="UP000699042"/>
    </source>
</evidence>
<sequence length="32" mass="3399">MSFPLRSALILGPWITTLVSLSGRDASHTGVD</sequence>
<proteinExistence type="predicted"/>
<evidence type="ECO:0000313" key="1">
    <source>
        <dbReference type="EMBL" id="KAG7051527.1"/>
    </source>
</evidence>
<reference evidence="1" key="1">
    <citation type="submission" date="2021-05" db="EMBL/GenBank/DDBJ databases">
        <title>Comparative genomics of three Colletotrichum scovillei strains and genetic complementation revealed genes involved fungal growth and virulence on chili pepper.</title>
        <authorList>
            <person name="Hsieh D.-K."/>
            <person name="Chuang S.-C."/>
            <person name="Chen C.-Y."/>
            <person name="Chao Y.-T."/>
            <person name="Lu M.-Y.J."/>
            <person name="Lee M.-H."/>
            <person name="Shih M.-C."/>
        </authorList>
    </citation>
    <scope>NUCLEOTIDE SEQUENCE</scope>
    <source>
        <strain evidence="1">Coll-153</strain>
    </source>
</reference>
<dbReference type="AlphaFoldDB" id="A0A9P7UGB1"/>
<dbReference type="EMBL" id="JAESDN010000004">
    <property type="protein sequence ID" value="KAG7051527.1"/>
    <property type="molecule type" value="Genomic_DNA"/>
</dbReference>
<organism evidence="1 2">
    <name type="scientific">Colletotrichum scovillei</name>
    <dbReference type="NCBI Taxonomy" id="1209932"/>
    <lineage>
        <taxon>Eukaryota</taxon>
        <taxon>Fungi</taxon>
        <taxon>Dikarya</taxon>
        <taxon>Ascomycota</taxon>
        <taxon>Pezizomycotina</taxon>
        <taxon>Sordariomycetes</taxon>
        <taxon>Hypocreomycetidae</taxon>
        <taxon>Glomerellales</taxon>
        <taxon>Glomerellaceae</taxon>
        <taxon>Colletotrichum</taxon>
        <taxon>Colletotrichum acutatum species complex</taxon>
    </lineage>
</organism>